<comment type="catalytic activity">
    <reaction evidence="7">
        <text>a quinone + NADH + H(+) = a quinol + NAD(+)</text>
        <dbReference type="Rhea" id="RHEA:46160"/>
        <dbReference type="ChEBI" id="CHEBI:15378"/>
        <dbReference type="ChEBI" id="CHEBI:24646"/>
        <dbReference type="ChEBI" id="CHEBI:57540"/>
        <dbReference type="ChEBI" id="CHEBI:57945"/>
        <dbReference type="ChEBI" id="CHEBI:132124"/>
        <dbReference type="EC" id="1.6.5.9"/>
    </reaction>
</comment>
<dbReference type="PRINTS" id="PR00368">
    <property type="entry name" value="FADPNR"/>
</dbReference>
<organism evidence="10 11">
    <name type="scientific">Flexivirga caeni</name>
    <dbReference type="NCBI Taxonomy" id="2294115"/>
    <lineage>
        <taxon>Bacteria</taxon>
        <taxon>Bacillati</taxon>
        <taxon>Actinomycetota</taxon>
        <taxon>Actinomycetes</taxon>
        <taxon>Micrococcales</taxon>
        <taxon>Dermacoccaceae</taxon>
        <taxon>Flexivirga</taxon>
    </lineage>
</organism>
<evidence type="ECO:0000313" key="10">
    <source>
        <dbReference type="EMBL" id="RNI21142.1"/>
    </source>
</evidence>
<proteinExistence type="inferred from homology"/>
<evidence type="ECO:0000256" key="5">
    <source>
        <dbReference type="ARBA" id="ARBA00023002"/>
    </source>
</evidence>
<gene>
    <name evidence="10" type="ORF">EFY87_12775</name>
</gene>
<evidence type="ECO:0000256" key="1">
    <source>
        <dbReference type="ARBA" id="ARBA00005272"/>
    </source>
</evidence>
<feature type="compositionally biased region" description="Basic and acidic residues" evidence="8">
    <location>
        <begin position="474"/>
        <end position="490"/>
    </location>
</feature>
<evidence type="ECO:0000256" key="7">
    <source>
        <dbReference type="ARBA" id="ARBA00047599"/>
    </source>
</evidence>
<reference evidence="10 11" key="1">
    <citation type="submission" date="2018-11" db="EMBL/GenBank/DDBJ databases">
        <title>Draft genome of Simplicispira Flexivirga sp. BO-16.</title>
        <authorList>
            <person name="Im W.T."/>
        </authorList>
    </citation>
    <scope>NUCLEOTIDE SEQUENCE [LARGE SCALE GENOMIC DNA]</scope>
    <source>
        <strain evidence="10 11">BO-16</strain>
    </source>
</reference>
<feature type="domain" description="FAD/NAD(P)-binding" evidence="9">
    <location>
        <begin position="28"/>
        <end position="355"/>
    </location>
</feature>
<name>A0A3M9M6G9_9MICO</name>
<dbReference type="PANTHER" id="PTHR43706:SF47">
    <property type="entry name" value="EXTERNAL NADH-UBIQUINONE OXIDOREDUCTASE 1, MITOCHONDRIAL-RELATED"/>
    <property type="match status" value="1"/>
</dbReference>
<dbReference type="RefSeq" id="WP_123271861.1">
    <property type="nucleotide sequence ID" value="NZ_RJJQ01000012.1"/>
</dbReference>
<protein>
    <recommendedName>
        <fullName evidence="2">NADH:ubiquinone reductase (non-electrogenic)</fullName>
        <ecNumber evidence="2">1.6.5.9</ecNumber>
    </recommendedName>
</protein>
<evidence type="ECO:0000256" key="6">
    <source>
        <dbReference type="ARBA" id="ARBA00023027"/>
    </source>
</evidence>
<dbReference type="Gene3D" id="3.50.50.100">
    <property type="match status" value="1"/>
</dbReference>
<dbReference type="EMBL" id="RJJQ01000012">
    <property type="protein sequence ID" value="RNI21142.1"/>
    <property type="molecule type" value="Genomic_DNA"/>
</dbReference>
<dbReference type="GO" id="GO:0050136">
    <property type="term" value="F:NADH dehydrogenase (quinone) (non-electrogenic) activity"/>
    <property type="evidence" value="ECO:0007669"/>
    <property type="project" value="UniProtKB-EC"/>
</dbReference>
<dbReference type="PANTHER" id="PTHR43706">
    <property type="entry name" value="NADH DEHYDROGENASE"/>
    <property type="match status" value="1"/>
</dbReference>
<evidence type="ECO:0000259" key="9">
    <source>
        <dbReference type="Pfam" id="PF07992"/>
    </source>
</evidence>
<keyword evidence="4" id="KW-0274">FAD</keyword>
<evidence type="ECO:0000256" key="2">
    <source>
        <dbReference type="ARBA" id="ARBA00012637"/>
    </source>
</evidence>
<accession>A0A3M9M6G9</accession>
<dbReference type="Pfam" id="PF07992">
    <property type="entry name" value="Pyr_redox_2"/>
    <property type="match status" value="1"/>
</dbReference>
<feature type="compositionally biased region" description="Polar residues" evidence="8">
    <location>
        <begin position="1"/>
        <end position="10"/>
    </location>
</feature>
<dbReference type="InterPro" id="IPR045024">
    <property type="entry name" value="NDH-2"/>
</dbReference>
<dbReference type="PRINTS" id="PR00411">
    <property type="entry name" value="PNDRDTASEI"/>
</dbReference>
<dbReference type="SUPFAM" id="SSF51905">
    <property type="entry name" value="FAD/NAD(P)-binding domain"/>
    <property type="match status" value="1"/>
</dbReference>
<evidence type="ECO:0000313" key="11">
    <source>
        <dbReference type="Proteomes" id="UP000271678"/>
    </source>
</evidence>
<feature type="region of interest" description="Disordered" evidence="8">
    <location>
        <begin position="1"/>
        <end position="26"/>
    </location>
</feature>
<keyword evidence="3" id="KW-0285">Flavoprotein</keyword>
<comment type="similarity">
    <text evidence="1">Belongs to the NADH dehydrogenase family.</text>
</comment>
<dbReference type="InterPro" id="IPR036188">
    <property type="entry name" value="FAD/NAD-bd_sf"/>
</dbReference>
<evidence type="ECO:0000256" key="3">
    <source>
        <dbReference type="ARBA" id="ARBA00022630"/>
    </source>
</evidence>
<dbReference type="Proteomes" id="UP000271678">
    <property type="component" value="Unassembled WGS sequence"/>
</dbReference>
<sequence>MSQPITTSTPPAVAQPPARDHGQTGRPRVVIIGSGFGGLFAARTFDGADVDVTLISSTAYHLFQPLLYQVATGILSEGLIAPATREVLAKQQNVEVAFGTVTEIDLTARTVTSTTLGVETTYGYDSLIVAAGAGQSYFGHDEFGEFAPGMKSIDDALELRARIFGAFELAELAAASGRSKDVPALMTFVVVGAGPTGVEMAGQIAELSARTLPRDFRHIASEDARIILLDGADQVLASFGSHLGTKAQQRLQKMGVDVRLGAMVVGVDAQGVEYRRSDGTTERVPALTKVWAAGVQASSLGATLSEQTGAELDRSGRIKVNPDLTLPGHPEVYVVGDMISLDNLPGVAQVAIQGGKYAAEQIMRQLKGEPAGPRFRYVDKGSMATISRFSAVASVGKLRVSGFPAWVMWLAVHLWYIIGFKSQVTTFFHWAVSFLGSSRGERTATQQQIFARGALERLGSSYPPRVLLGTGRSEVPDHGGDAAPAADDRS</sequence>
<feature type="region of interest" description="Disordered" evidence="8">
    <location>
        <begin position="466"/>
        <end position="490"/>
    </location>
</feature>
<dbReference type="OrthoDB" id="9781621at2"/>
<comment type="caution">
    <text evidence="10">The sequence shown here is derived from an EMBL/GenBank/DDBJ whole genome shotgun (WGS) entry which is preliminary data.</text>
</comment>
<keyword evidence="6" id="KW-0520">NAD</keyword>
<keyword evidence="11" id="KW-1185">Reference proteome</keyword>
<evidence type="ECO:0000256" key="4">
    <source>
        <dbReference type="ARBA" id="ARBA00022827"/>
    </source>
</evidence>
<dbReference type="EC" id="1.6.5.9" evidence="2"/>
<keyword evidence="5" id="KW-0560">Oxidoreductase</keyword>
<evidence type="ECO:0000256" key="8">
    <source>
        <dbReference type="SAM" id="MobiDB-lite"/>
    </source>
</evidence>
<dbReference type="AlphaFoldDB" id="A0A3M9M6G9"/>
<dbReference type="InterPro" id="IPR023753">
    <property type="entry name" value="FAD/NAD-binding_dom"/>
</dbReference>